<reference evidence="3 4" key="1">
    <citation type="journal article" date="2016" name="Nat. Commun.">
        <title>Thousands of microbial genomes shed light on interconnected biogeochemical processes in an aquifer system.</title>
        <authorList>
            <person name="Anantharaman K."/>
            <person name="Brown C.T."/>
            <person name="Hug L.A."/>
            <person name="Sharon I."/>
            <person name="Castelle C.J."/>
            <person name="Probst A.J."/>
            <person name="Thomas B.C."/>
            <person name="Singh A."/>
            <person name="Wilkins M.J."/>
            <person name="Karaoz U."/>
            <person name="Brodie E.L."/>
            <person name="Williams K.H."/>
            <person name="Hubbard S.S."/>
            <person name="Banfield J.F."/>
        </authorList>
    </citation>
    <scope>NUCLEOTIDE SEQUENCE [LARGE SCALE GENOMIC DNA]</scope>
</reference>
<dbReference type="PANTHER" id="PTHR30231:SF41">
    <property type="entry name" value="DNA POLYMERASE III SUBUNIT EPSILON"/>
    <property type="match status" value="1"/>
</dbReference>
<evidence type="ECO:0000313" key="4">
    <source>
        <dbReference type="Proteomes" id="UP000178602"/>
    </source>
</evidence>
<dbReference type="Pfam" id="PF00929">
    <property type="entry name" value="RNase_T"/>
    <property type="match status" value="1"/>
</dbReference>
<protein>
    <recommendedName>
        <fullName evidence="2">Exonuclease domain-containing protein</fullName>
    </recommendedName>
</protein>
<dbReference type="SUPFAM" id="SSF53098">
    <property type="entry name" value="Ribonuclease H-like"/>
    <property type="match status" value="1"/>
</dbReference>
<dbReference type="GO" id="GO:0045004">
    <property type="term" value="P:DNA replication proofreading"/>
    <property type="evidence" value="ECO:0007669"/>
    <property type="project" value="TreeGrafter"/>
</dbReference>
<dbReference type="Proteomes" id="UP000178602">
    <property type="component" value="Unassembled WGS sequence"/>
</dbReference>
<keyword evidence="1" id="KW-0269">Exonuclease</keyword>
<dbReference type="FunFam" id="3.30.420.10:FF:000045">
    <property type="entry name" value="3'-5' exonuclease DinG"/>
    <property type="match status" value="1"/>
</dbReference>
<dbReference type="InterPro" id="IPR012337">
    <property type="entry name" value="RNaseH-like_sf"/>
</dbReference>
<comment type="caution">
    <text evidence="3">The sequence shown here is derived from an EMBL/GenBank/DDBJ whole genome shotgun (WGS) entry which is preliminary data.</text>
</comment>
<dbReference type="CDD" id="cd06127">
    <property type="entry name" value="DEDDh"/>
    <property type="match status" value="1"/>
</dbReference>
<dbReference type="Gene3D" id="3.30.420.10">
    <property type="entry name" value="Ribonuclease H-like superfamily/Ribonuclease H"/>
    <property type="match status" value="1"/>
</dbReference>
<feature type="domain" description="Exonuclease" evidence="2">
    <location>
        <begin position="5"/>
        <end position="171"/>
    </location>
</feature>
<organism evidence="3 4">
    <name type="scientific">candidate division WOR-1 bacterium RIFOXYC12_FULL_54_18</name>
    <dbReference type="NCBI Taxonomy" id="1802584"/>
    <lineage>
        <taxon>Bacteria</taxon>
        <taxon>Bacillati</taxon>
        <taxon>Saganbacteria</taxon>
    </lineage>
</organism>
<keyword evidence="1" id="KW-0378">Hydrolase</keyword>
<evidence type="ECO:0000259" key="2">
    <source>
        <dbReference type="SMART" id="SM00479"/>
    </source>
</evidence>
<dbReference type="InterPro" id="IPR036397">
    <property type="entry name" value="RNaseH_sf"/>
</dbReference>
<dbReference type="GO" id="GO:0008408">
    <property type="term" value="F:3'-5' exonuclease activity"/>
    <property type="evidence" value="ECO:0007669"/>
    <property type="project" value="TreeGrafter"/>
</dbReference>
<dbReference type="PANTHER" id="PTHR30231">
    <property type="entry name" value="DNA POLYMERASE III SUBUNIT EPSILON"/>
    <property type="match status" value="1"/>
</dbReference>
<proteinExistence type="predicted"/>
<dbReference type="EMBL" id="MEUG01000001">
    <property type="protein sequence ID" value="OGC28928.1"/>
    <property type="molecule type" value="Genomic_DNA"/>
</dbReference>
<name>A0A1F4T899_UNCSA</name>
<keyword evidence="1" id="KW-0540">Nuclease</keyword>
<dbReference type="SMART" id="SM00479">
    <property type="entry name" value="EXOIII"/>
    <property type="match status" value="1"/>
</dbReference>
<sequence>MADQRCCVIDIETTGLEYQTSEIIEIAAARLEHGKVGESLNVLINTHQLLPDLIVNLTGISQELHDGGVEKGAALEAFFKFVGGDPLVVHNVEFDIPFINHHAQTMFKPRLENPLICTLKLARKLIPGLYSYKLSKVAEHFRIPTPILHRAGADVEITGEIWLKLVELLEKKGIKTIQEVEKFWRS</sequence>
<dbReference type="GO" id="GO:0003676">
    <property type="term" value="F:nucleic acid binding"/>
    <property type="evidence" value="ECO:0007669"/>
    <property type="project" value="InterPro"/>
</dbReference>
<dbReference type="Gene3D" id="1.20.5.140">
    <property type="match status" value="1"/>
</dbReference>
<dbReference type="InterPro" id="IPR013520">
    <property type="entry name" value="Ribonucl_H"/>
</dbReference>
<dbReference type="GO" id="GO:0005829">
    <property type="term" value="C:cytosol"/>
    <property type="evidence" value="ECO:0007669"/>
    <property type="project" value="TreeGrafter"/>
</dbReference>
<dbReference type="AlphaFoldDB" id="A0A1F4T899"/>
<evidence type="ECO:0000313" key="3">
    <source>
        <dbReference type="EMBL" id="OGC28928.1"/>
    </source>
</evidence>
<gene>
    <name evidence="3" type="ORF">A3K49_05470</name>
</gene>
<accession>A0A1F4T899</accession>
<evidence type="ECO:0000256" key="1">
    <source>
        <dbReference type="ARBA" id="ARBA00022839"/>
    </source>
</evidence>